<evidence type="ECO:0000313" key="5">
    <source>
        <dbReference type="EMBL" id="OZG64151.1"/>
    </source>
</evidence>
<dbReference type="AlphaFoldDB" id="A0A261FY91"/>
<dbReference type="SMART" id="SM00421">
    <property type="entry name" value="HTH_LUXR"/>
    <property type="match status" value="1"/>
</dbReference>
<dbReference type="PRINTS" id="PR00038">
    <property type="entry name" value="HTHLUXR"/>
</dbReference>
<sequence length="230" mass="24728">MQTNTSETPITVGIVDNDTLTLAALRTLLNRMNGITVAWTVENGNHAIDLCLDPHTRPNVLLVDLSMEPIPGTEICHRIRTAGIPLGVVCITSFTLQTYAAQTAATGAQAIVSKTDLPGMEQAIQQAAQGHASPSPVAGITFHNVNNTANTANPVTHDTTGTIDTSENLPSERELQIIRMLANGMETDEISQSLALSRYTVTTYIKRACNKLGARNRTNLIAICERRGLL</sequence>
<dbReference type="PROSITE" id="PS00622">
    <property type="entry name" value="HTH_LUXR_1"/>
    <property type="match status" value="1"/>
</dbReference>
<dbReference type="InterPro" id="IPR039420">
    <property type="entry name" value="WalR-like"/>
</dbReference>
<evidence type="ECO:0000256" key="2">
    <source>
        <dbReference type="PROSITE-ProRule" id="PRU00169"/>
    </source>
</evidence>
<dbReference type="PROSITE" id="PS50043">
    <property type="entry name" value="HTH_LUXR_2"/>
    <property type="match status" value="1"/>
</dbReference>
<accession>A0A261FY91</accession>
<dbReference type="Gene3D" id="1.10.10.10">
    <property type="entry name" value="Winged helix-like DNA-binding domain superfamily/Winged helix DNA-binding domain"/>
    <property type="match status" value="1"/>
</dbReference>
<name>A0A261FY91_9BIFI</name>
<dbReference type="CDD" id="cd06170">
    <property type="entry name" value="LuxR_C_like"/>
    <property type="match status" value="1"/>
</dbReference>
<evidence type="ECO:0000313" key="6">
    <source>
        <dbReference type="Proteomes" id="UP000216074"/>
    </source>
</evidence>
<dbReference type="PROSITE" id="PS50110">
    <property type="entry name" value="RESPONSE_REGULATORY"/>
    <property type="match status" value="1"/>
</dbReference>
<dbReference type="RefSeq" id="WP_094729931.1">
    <property type="nucleotide sequence ID" value="NZ_MWWY01000025.1"/>
</dbReference>
<keyword evidence="6" id="KW-1185">Reference proteome</keyword>
<dbReference type="SUPFAM" id="SSF52172">
    <property type="entry name" value="CheY-like"/>
    <property type="match status" value="1"/>
</dbReference>
<proteinExistence type="predicted"/>
<dbReference type="InterPro" id="IPR000792">
    <property type="entry name" value="Tscrpt_reg_LuxR_C"/>
</dbReference>
<dbReference type="SMART" id="SM00448">
    <property type="entry name" value="REC"/>
    <property type="match status" value="1"/>
</dbReference>
<dbReference type="GO" id="GO:0000160">
    <property type="term" value="P:phosphorelay signal transduction system"/>
    <property type="evidence" value="ECO:0007669"/>
    <property type="project" value="InterPro"/>
</dbReference>
<dbReference type="InterPro" id="IPR036388">
    <property type="entry name" value="WH-like_DNA-bd_sf"/>
</dbReference>
<keyword evidence="1 5" id="KW-0238">DNA-binding</keyword>
<dbReference type="PANTHER" id="PTHR43214:SF43">
    <property type="entry name" value="TWO-COMPONENT RESPONSE REGULATOR"/>
    <property type="match status" value="1"/>
</dbReference>
<dbReference type="InterPro" id="IPR001789">
    <property type="entry name" value="Sig_transdc_resp-reg_receiver"/>
</dbReference>
<dbReference type="InterPro" id="IPR016032">
    <property type="entry name" value="Sig_transdc_resp-reg_C-effctor"/>
</dbReference>
<dbReference type="Pfam" id="PF00072">
    <property type="entry name" value="Response_reg"/>
    <property type="match status" value="1"/>
</dbReference>
<gene>
    <name evidence="5" type="ORF">BHAP_1318</name>
</gene>
<dbReference type="Gene3D" id="3.40.50.2300">
    <property type="match status" value="1"/>
</dbReference>
<comment type="caution">
    <text evidence="5">The sequence shown here is derived from an EMBL/GenBank/DDBJ whole genome shotgun (WGS) entry which is preliminary data.</text>
</comment>
<dbReference type="GO" id="GO:0006355">
    <property type="term" value="P:regulation of DNA-templated transcription"/>
    <property type="evidence" value="ECO:0007669"/>
    <property type="project" value="InterPro"/>
</dbReference>
<dbReference type="Pfam" id="PF00196">
    <property type="entry name" value="GerE"/>
    <property type="match status" value="1"/>
</dbReference>
<organism evidence="5 6">
    <name type="scientific">Bifidobacterium hapali</name>
    <dbReference type="NCBI Taxonomy" id="1630172"/>
    <lineage>
        <taxon>Bacteria</taxon>
        <taxon>Bacillati</taxon>
        <taxon>Actinomycetota</taxon>
        <taxon>Actinomycetes</taxon>
        <taxon>Bifidobacteriales</taxon>
        <taxon>Bifidobacteriaceae</taxon>
        <taxon>Bifidobacterium</taxon>
    </lineage>
</organism>
<dbReference type="GO" id="GO:0003677">
    <property type="term" value="F:DNA binding"/>
    <property type="evidence" value="ECO:0007669"/>
    <property type="project" value="UniProtKB-KW"/>
</dbReference>
<dbReference type="EMBL" id="MWWY01000025">
    <property type="protein sequence ID" value="OZG64151.1"/>
    <property type="molecule type" value="Genomic_DNA"/>
</dbReference>
<feature type="modified residue" description="4-aspartylphosphate" evidence="2">
    <location>
        <position position="64"/>
    </location>
</feature>
<protein>
    <submittedName>
        <fullName evidence="5">DNA-binding response regulator</fullName>
    </submittedName>
</protein>
<dbReference type="SUPFAM" id="SSF46894">
    <property type="entry name" value="C-terminal effector domain of the bipartite response regulators"/>
    <property type="match status" value="1"/>
</dbReference>
<evidence type="ECO:0000259" key="3">
    <source>
        <dbReference type="PROSITE" id="PS50043"/>
    </source>
</evidence>
<dbReference type="PANTHER" id="PTHR43214">
    <property type="entry name" value="TWO-COMPONENT RESPONSE REGULATOR"/>
    <property type="match status" value="1"/>
</dbReference>
<keyword evidence="2" id="KW-0597">Phosphoprotein</keyword>
<dbReference type="OrthoDB" id="3243323at2"/>
<feature type="domain" description="Response regulatory" evidence="4">
    <location>
        <begin position="11"/>
        <end position="129"/>
    </location>
</feature>
<evidence type="ECO:0000256" key="1">
    <source>
        <dbReference type="ARBA" id="ARBA00023125"/>
    </source>
</evidence>
<dbReference type="InterPro" id="IPR011006">
    <property type="entry name" value="CheY-like_superfamily"/>
</dbReference>
<reference evidence="5 6" key="1">
    <citation type="journal article" date="2017" name="BMC Genomics">
        <title>Comparative genomic and phylogenomic analyses of the Bifidobacteriaceae family.</title>
        <authorList>
            <person name="Lugli G.A."/>
            <person name="Milani C."/>
            <person name="Turroni F."/>
            <person name="Duranti S."/>
            <person name="Mancabelli L."/>
            <person name="Mangifesta M."/>
            <person name="Ferrario C."/>
            <person name="Modesto M."/>
            <person name="Mattarelli P."/>
            <person name="Jiri K."/>
            <person name="van Sinderen D."/>
            <person name="Ventura M."/>
        </authorList>
    </citation>
    <scope>NUCLEOTIDE SEQUENCE [LARGE SCALE GENOMIC DNA]</scope>
    <source>
        <strain evidence="5 6">DSM 100202</strain>
    </source>
</reference>
<dbReference type="Proteomes" id="UP000216074">
    <property type="component" value="Unassembled WGS sequence"/>
</dbReference>
<evidence type="ECO:0000259" key="4">
    <source>
        <dbReference type="PROSITE" id="PS50110"/>
    </source>
</evidence>
<feature type="domain" description="HTH luxR-type" evidence="3">
    <location>
        <begin position="163"/>
        <end position="228"/>
    </location>
</feature>